<name>A0A4R8C176_9ACTN</name>
<comment type="caution">
    <text evidence="1">The sequence shown here is derived from an EMBL/GenBank/DDBJ whole genome shotgun (WGS) entry which is preliminary data.</text>
</comment>
<accession>A0A4R8C176</accession>
<reference evidence="1 2" key="1">
    <citation type="submission" date="2019-03" db="EMBL/GenBank/DDBJ databases">
        <title>Genomic Encyclopedia of Type Strains, Phase III (KMG-III): the genomes of soil and plant-associated and newly described type strains.</title>
        <authorList>
            <person name="Whitman W."/>
        </authorList>
    </citation>
    <scope>NUCLEOTIDE SEQUENCE [LARGE SCALE GENOMIC DNA]</scope>
    <source>
        <strain evidence="1 2">VKM Ac-2573</strain>
    </source>
</reference>
<dbReference type="InterPro" id="IPR036514">
    <property type="entry name" value="SGNH_hydro_sf"/>
</dbReference>
<dbReference type="EMBL" id="SODP01000002">
    <property type="protein sequence ID" value="TDW69470.1"/>
    <property type="molecule type" value="Genomic_DNA"/>
</dbReference>
<dbReference type="AlphaFoldDB" id="A0A4R8C176"/>
<sequence length="243" mass="25495">MASSSTGTILIPPANSPPAERVKLIPGSSTVRVVRILFVGNSFTSRNNLPGLLKGLAAARGIEIEHKLISAGGASLRQHLNAGKALEAIASGGFDTVVLQEQSTLPIKSPARFRESARDFDAAITAAGARTALYLTWARRNAPETQKALTDAYGGAAVELGAALIPVGLVWERFLATHDEPVLHDADNSHPALAGSYLAACVFLIALLQEDPVGIDTPVKGLTPDTAALLRQSAWDICTELTT</sequence>
<evidence type="ECO:0000313" key="2">
    <source>
        <dbReference type="Proteomes" id="UP000295146"/>
    </source>
</evidence>
<protein>
    <recommendedName>
        <fullName evidence="3">SGNH/GDSL hydrolase family protein</fullName>
    </recommendedName>
</protein>
<dbReference type="Gene3D" id="3.40.50.1110">
    <property type="entry name" value="SGNH hydrolase"/>
    <property type="match status" value="1"/>
</dbReference>
<gene>
    <name evidence="1" type="ORF">EV653_3495</name>
</gene>
<proteinExistence type="predicted"/>
<dbReference type="SUPFAM" id="SSF52266">
    <property type="entry name" value="SGNH hydrolase"/>
    <property type="match status" value="1"/>
</dbReference>
<evidence type="ECO:0000313" key="1">
    <source>
        <dbReference type="EMBL" id="TDW69470.1"/>
    </source>
</evidence>
<organism evidence="1 2">
    <name type="scientific">Kribbella pratensis</name>
    <dbReference type="NCBI Taxonomy" id="2512112"/>
    <lineage>
        <taxon>Bacteria</taxon>
        <taxon>Bacillati</taxon>
        <taxon>Actinomycetota</taxon>
        <taxon>Actinomycetes</taxon>
        <taxon>Propionibacteriales</taxon>
        <taxon>Kribbellaceae</taxon>
        <taxon>Kribbella</taxon>
    </lineage>
</organism>
<dbReference type="Proteomes" id="UP000295146">
    <property type="component" value="Unassembled WGS sequence"/>
</dbReference>
<keyword evidence="2" id="KW-1185">Reference proteome</keyword>
<evidence type="ECO:0008006" key="3">
    <source>
        <dbReference type="Google" id="ProtNLM"/>
    </source>
</evidence>